<organism evidence="2 3">
    <name type="scientific">Diplodia intermedia</name>
    <dbReference type="NCBI Taxonomy" id="856260"/>
    <lineage>
        <taxon>Eukaryota</taxon>
        <taxon>Fungi</taxon>
        <taxon>Dikarya</taxon>
        <taxon>Ascomycota</taxon>
        <taxon>Pezizomycotina</taxon>
        <taxon>Dothideomycetes</taxon>
        <taxon>Dothideomycetes incertae sedis</taxon>
        <taxon>Botryosphaeriales</taxon>
        <taxon>Botryosphaeriaceae</taxon>
        <taxon>Diplodia</taxon>
    </lineage>
</organism>
<dbReference type="Proteomes" id="UP001521184">
    <property type="component" value="Unassembled WGS sequence"/>
</dbReference>
<sequence>MPRLMKTRPTRTLPTARPPSDDNSCRRLLPHQYVTTTTTATATLHTTATTTTTSSGCPVSSPDFEWIWDVADPRRVFFSGDDHHHHHPNDAPEPSTTTIIPGDSVDSPSAKGQQPEQPDQAADLNCKNTVDARRRRYARLWRADRAPGHPLGLSAEQLAHISARIDDAAAAVVAGGWLGGWVVS</sequence>
<feature type="compositionally biased region" description="Polar residues" evidence="1">
    <location>
        <begin position="106"/>
        <end position="117"/>
    </location>
</feature>
<proteinExistence type="predicted"/>
<reference evidence="2 3" key="1">
    <citation type="journal article" date="2023" name="Plant Dis.">
        <title>First Report of Diplodia intermedia Causing Canker and Dieback Diseases on Apple Trees in Canada.</title>
        <authorList>
            <person name="Ellouze W."/>
            <person name="Ilyukhin E."/>
            <person name="Sulman M."/>
            <person name="Ali S."/>
        </authorList>
    </citation>
    <scope>NUCLEOTIDE SEQUENCE [LARGE SCALE GENOMIC DNA]</scope>
    <source>
        <strain evidence="2 3">M45-28</strain>
    </source>
</reference>
<evidence type="ECO:0000313" key="2">
    <source>
        <dbReference type="EMBL" id="KAL1639142.1"/>
    </source>
</evidence>
<feature type="region of interest" description="Disordered" evidence="1">
    <location>
        <begin position="79"/>
        <end position="122"/>
    </location>
</feature>
<accession>A0ABR3THZ6</accession>
<comment type="caution">
    <text evidence="2">The sequence shown here is derived from an EMBL/GenBank/DDBJ whole genome shotgun (WGS) entry which is preliminary data.</text>
</comment>
<keyword evidence="3" id="KW-1185">Reference proteome</keyword>
<dbReference type="EMBL" id="JAKEKT020000068">
    <property type="protein sequence ID" value="KAL1639142.1"/>
    <property type="molecule type" value="Genomic_DNA"/>
</dbReference>
<feature type="region of interest" description="Disordered" evidence="1">
    <location>
        <begin position="1"/>
        <end position="26"/>
    </location>
</feature>
<protein>
    <submittedName>
        <fullName evidence="2">Uncharacterized protein</fullName>
    </submittedName>
</protein>
<name>A0ABR3THZ6_9PEZI</name>
<gene>
    <name evidence="2" type="ORF">SLS58_008229</name>
</gene>
<evidence type="ECO:0000313" key="3">
    <source>
        <dbReference type="Proteomes" id="UP001521184"/>
    </source>
</evidence>
<evidence type="ECO:0000256" key="1">
    <source>
        <dbReference type="SAM" id="MobiDB-lite"/>
    </source>
</evidence>